<dbReference type="GO" id="GO:0016705">
    <property type="term" value="F:oxidoreductase activity, acting on paired donors, with incorporation or reduction of molecular oxygen"/>
    <property type="evidence" value="ECO:0007669"/>
    <property type="project" value="InterPro"/>
</dbReference>
<dbReference type="PRINTS" id="PR00385">
    <property type="entry name" value="P450"/>
</dbReference>
<keyword evidence="6 7" id="KW-0349">Heme</keyword>
<dbReference type="InterPro" id="IPR036396">
    <property type="entry name" value="Cyt_P450_sf"/>
</dbReference>
<reference evidence="9" key="1">
    <citation type="submission" date="2022-12" db="EMBL/GenBank/DDBJ databases">
        <authorList>
            <person name="Petersen C."/>
        </authorList>
    </citation>
    <scope>NUCLEOTIDE SEQUENCE</scope>
    <source>
        <strain evidence="9">IBT 29677</strain>
    </source>
</reference>
<dbReference type="PROSITE" id="PS00086">
    <property type="entry name" value="CYTOCHROME_P450"/>
    <property type="match status" value="1"/>
</dbReference>
<evidence type="ECO:0000256" key="6">
    <source>
        <dbReference type="PIRSR" id="PIRSR602401-1"/>
    </source>
</evidence>
<dbReference type="OrthoDB" id="3934656at2759"/>
<evidence type="ECO:0000256" key="7">
    <source>
        <dbReference type="RuleBase" id="RU000461"/>
    </source>
</evidence>
<keyword evidence="7" id="KW-0503">Monooxygenase</keyword>
<keyword evidence="8" id="KW-0472">Membrane</keyword>
<organism evidence="9 10">
    <name type="scientific">Penicillium cosmopolitanum</name>
    <dbReference type="NCBI Taxonomy" id="1131564"/>
    <lineage>
        <taxon>Eukaryota</taxon>
        <taxon>Fungi</taxon>
        <taxon>Dikarya</taxon>
        <taxon>Ascomycota</taxon>
        <taxon>Pezizomycotina</taxon>
        <taxon>Eurotiomycetes</taxon>
        <taxon>Eurotiomycetidae</taxon>
        <taxon>Eurotiales</taxon>
        <taxon>Aspergillaceae</taxon>
        <taxon>Penicillium</taxon>
    </lineage>
</organism>
<evidence type="ECO:0000313" key="10">
    <source>
        <dbReference type="Proteomes" id="UP001147747"/>
    </source>
</evidence>
<keyword evidence="10" id="KW-1185">Reference proteome</keyword>
<evidence type="ECO:0008006" key="11">
    <source>
        <dbReference type="Google" id="ProtNLM"/>
    </source>
</evidence>
<dbReference type="Pfam" id="PF00067">
    <property type="entry name" value="p450"/>
    <property type="match status" value="1"/>
</dbReference>
<dbReference type="SUPFAM" id="SSF48264">
    <property type="entry name" value="Cytochrome P450"/>
    <property type="match status" value="1"/>
</dbReference>
<dbReference type="GO" id="GO:0004497">
    <property type="term" value="F:monooxygenase activity"/>
    <property type="evidence" value="ECO:0007669"/>
    <property type="project" value="UniProtKB-KW"/>
</dbReference>
<proteinExistence type="inferred from homology"/>
<evidence type="ECO:0000256" key="4">
    <source>
        <dbReference type="ARBA" id="ARBA00023002"/>
    </source>
</evidence>
<name>A0A9W9VZP5_9EURO</name>
<evidence type="ECO:0000313" key="9">
    <source>
        <dbReference type="EMBL" id="KAJ5392309.1"/>
    </source>
</evidence>
<evidence type="ECO:0000256" key="2">
    <source>
        <dbReference type="ARBA" id="ARBA00010617"/>
    </source>
</evidence>
<dbReference type="RefSeq" id="XP_056487987.1">
    <property type="nucleotide sequence ID" value="XM_056632436.1"/>
</dbReference>
<keyword evidence="5 6" id="KW-0408">Iron</keyword>
<keyword evidence="8" id="KW-0812">Transmembrane</keyword>
<protein>
    <recommendedName>
        <fullName evidence="11">Cytochrome P450</fullName>
    </recommendedName>
</protein>
<dbReference type="Proteomes" id="UP001147747">
    <property type="component" value="Unassembled WGS sequence"/>
</dbReference>
<dbReference type="GO" id="GO:0043386">
    <property type="term" value="P:mycotoxin biosynthetic process"/>
    <property type="evidence" value="ECO:0007669"/>
    <property type="project" value="UniProtKB-ARBA"/>
</dbReference>
<dbReference type="InterPro" id="IPR001128">
    <property type="entry name" value="Cyt_P450"/>
</dbReference>
<comment type="caution">
    <text evidence="9">The sequence shown here is derived from an EMBL/GenBank/DDBJ whole genome shotgun (WGS) entry which is preliminary data.</text>
</comment>
<dbReference type="InterPro" id="IPR017972">
    <property type="entry name" value="Cyt_P450_CS"/>
</dbReference>
<accession>A0A9W9VZP5</accession>
<comment type="similarity">
    <text evidence="2 7">Belongs to the cytochrome P450 family.</text>
</comment>
<evidence type="ECO:0000256" key="1">
    <source>
        <dbReference type="ARBA" id="ARBA00001971"/>
    </source>
</evidence>
<keyword evidence="8" id="KW-1133">Transmembrane helix</keyword>
<dbReference type="GeneID" id="81371416"/>
<dbReference type="InterPro" id="IPR002401">
    <property type="entry name" value="Cyt_P450_E_grp-I"/>
</dbReference>
<keyword evidence="4 7" id="KW-0560">Oxidoreductase</keyword>
<dbReference type="InterPro" id="IPR050121">
    <property type="entry name" value="Cytochrome_P450_monoxygenase"/>
</dbReference>
<dbReference type="GO" id="GO:0020037">
    <property type="term" value="F:heme binding"/>
    <property type="evidence" value="ECO:0007669"/>
    <property type="project" value="InterPro"/>
</dbReference>
<dbReference type="AlphaFoldDB" id="A0A9W9VZP5"/>
<feature type="transmembrane region" description="Helical" evidence="8">
    <location>
        <begin position="36"/>
        <end position="53"/>
    </location>
</feature>
<dbReference type="Gene3D" id="1.10.630.10">
    <property type="entry name" value="Cytochrome P450"/>
    <property type="match status" value="1"/>
</dbReference>
<evidence type="ECO:0000256" key="3">
    <source>
        <dbReference type="ARBA" id="ARBA00022723"/>
    </source>
</evidence>
<feature type="non-terminal residue" evidence="9">
    <location>
        <position position="1"/>
    </location>
</feature>
<dbReference type="PANTHER" id="PTHR24305:SF232">
    <property type="entry name" value="P450, PUTATIVE (EUROFUNG)-RELATED"/>
    <property type="match status" value="1"/>
</dbReference>
<feature type="binding site" description="axial binding residue" evidence="6">
    <location>
        <position position="448"/>
    </location>
    <ligand>
        <name>heme</name>
        <dbReference type="ChEBI" id="CHEBI:30413"/>
    </ligand>
    <ligandPart>
        <name>Fe</name>
        <dbReference type="ChEBI" id="CHEBI:18248"/>
    </ligandPart>
</feature>
<evidence type="ECO:0000256" key="8">
    <source>
        <dbReference type="SAM" id="Phobius"/>
    </source>
</evidence>
<dbReference type="PANTHER" id="PTHR24305">
    <property type="entry name" value="CYTOCHROME P450"/>
    <property type="match status" value="1"/>
</dbReference>
<sequence length="501" mass="56490">ALHRWAASSRISAAAIMGETHSLLTATISRLAEVSTIWWAGFLLLVIFTRLFYRMFMHPLRKIPGPTLAKITELWRTGRYFRGKWHEDILECHRKHGPVVRLSPNEVSIVSPDLIKTAFGYSTGTVKFFGATNPAQHGFLRKRVSAVYSMSAVVSMEGKIQPVLSTTWKRFDEFAKLDQPINLSMWTSYFTYDVVGTLCLSEPIGFLRDGYDKKGFISGIHRAFYWMARLLHLRITDYARAFTNFSIDKIIQRIHEGSNKSTDRDMLDHFVDMKGPSGDPAPPGDILAEVGNLLAAGADTTSVAIKAVLGPLLQDPDRYARLRKEVDAVFEANNGPVEGSGVLSYNVIKDLPFLTACIKEGERLHPSIIYQLPRLAPTDGFNIEGYYIPPSATISMSPLAQNRCQAIFDNDADTWRPERWIPGEGTSAEKIKEMDKQNATFGYGSRTCVGRNLATFEVYKFVAQLITRYDVELLNPSNPWSVRSSWFAEMDNLHIRLKHRV</sequence>
<dbReference type="EMBL" id="JAPZBU010000008">
    <property type="protein sequence ID" value="KAJ5392309.1"/>
    <property type="molecule type" value="Genomic_DNA"/>
</dbReference>
<gene>
    <name evidence="9" type="ORF">N7509_007799</name>
</gene>
<dbReference type="GO" id="GO:0005506">
    <property type="term" value="F:iron ion binding"/>
    <property type="evidence" value="ECO:0007669"/>
    <property type="project" value="InterPro"/>
</dbReference>
<comment type="cofactor">
    <cofactor evidence="1 6">
        <name>heme</name>
        <dbReference type="ChEBI" id="CHEBI:30413"/>
    </cofactor>
</comment>
<evidence type="ECO:0000256" key="5">
    <source>
        <dbReference type="ARBA" id="ARBA00023004"/>
    </source>
</evidence>
<keyword evidence="3 6" id="KW-0479">Metal-binding</keyword>
<dbReference type="PRINTS" id="PR00463">
    <property type="entry name" value="EP450I"/>
</dbReference>
<reference evidence="9" key="2">
    <citation type="journal article" date="2023" name="IMA Fungus">
        <title>Comparative genomic study of the Penicillium genus elucidates a diverse pangenome and 15 lateral gene transfer events.</title>
        <authorList>
            <person name="Petersen C."/>
            <person name="Sorensen T."/>
            <person name="Nielsen M.R."/>
            <person name="Sondergaard T.E."/>
            <person name="Sorensen J.L."/>
            <person name="Fitzpatrick D.A."/>
            <person name="Frisvad J.C."/>
            <person name="Nielsen K.L."/>
        </authorList>
    </citation>
    <scope>NUCLEOTIDE SEQUENCE</scope>
    <source>
        <strain evidence="9">IBT 29677</strain>
    </source>
</reference>